<dbReference type="STRING" id="796925.A0A137PJ56"/>
<dbReference type="GO" id="GO:0007015">
    <property type="term" value="P:actin filament organization"/>
    <property type="evidence" value="ECO:0007669"/>
    <property type="project" value="TreeGrafter"/>
</dbReference>
<dbReference type="PANTHER" id="PTHR22967">
    <property type="entry name" value="SERINE/THREONINE PROTEIN KINASE"/>
    <property type="match status" value="1"/>
</dbReference>
<dbReference type="OrthoDB" id="2018507at2759"/>
<feature type="compositionally biased region" description="Polar residues" evidence="9">
    <location>
        <begin position="571"/>
        <end position="580"/>
    </location>
</feature>
<feature type="compositionally biased region" description="Low complexity" evidence="9">
    <location>
        <begin position="536"/>
        <end position="548"/>
    </location>
</feature>
<comment type="catalytic activity">
    <reaction evidence="7">
        <text>L-threonyl-[protein] + ATP = O-phospho-L-threonyl-[protein] + ADP + H(+)</text>
        <dbReference type="Rhea" id="RHEA:46608"/>
        <dbReference type="Rhea" id="RHEA-COMP:11060"/>
        <dbReference type="Rhea" id="RHEA-COMP:11605"/>
        <dbReference type="ChEBI" id="CHEBI:15378"/>
        <dbReference type="ChEBI" id="CHEBI:30013"/>
        <dbReference type="ChEBI" id="CHEBI:30616"/>
        <dbReference type="ChEBI" id="CHEBI:61977"/>
        <dbReference type="ChEBI" id="CHEBI:456216"/>
        <dbReference type="EC" id="2.7.11.1"/>
    </reaction>
</comment>
<evidence type="ECO:0000313" key="12">
    <source>
        <dbReference type="Proteomes" id="UP000070444"/>
    </source>
</evidence>
<name>A0A137PJ56_CONC2</name>
<dbReference type="InterPro" id="IPR008271">
    <property type="entry name" value="Ser/Thr_kinase_AS"/>
</dbReference>
<evidence type="ECO:0000256" key="2">
    <source>
        <dbReference type="ARBA" id="ARBA00022527"/>
    </source>
</evidence>
<feature type="domain" description="Protein kinase" evidence="10">
    <location>
        <begin position="1"/>
        <end position="228"/>
    </location>
</feature>
<reference evidence="11 12" key="1">
    <citation type="journal article" date="2015" name="Genome Biol. Evol.">
        <title>Phylogenomic analyses indicate that early fungi evolved digesting cell walls of algal ancestors of land plants.</title>
        <authorList>
            <person name="Chang Y."/>
            <person name="Wang S."/>
            <person name="Sekimoto S."/>
            <person name="Aerts A.L."/>
            <person name="Choi C."/>
            <person name="Clum A."/>
            <person name="LaButti K.M."/>
            <person name="Lindquist E.A."/>
            <person name="Yee Ngan C."/>
            <person name="Ohm R.A."/>
            <person name="Salamov A.A."/>
            <person name="Grigoriev I.V."/>
            <person name="Spatafora J.W."/>
            <person name="Berbee M.L."/>
        </authorList>
    </citation>
    <scope>NUCLEOTIDE SEQUENCE [LARGE SCALE GENOMIC DNA]</scope>
    <source>
        <strain evidence="11 12">NRRL 28638</strain>
    </source>
</reference>
<dbReference type="InterPro" id="IPR000719">
    <property type="entry name" value="Prot_kinase_dom"/>
</dbReference>
<dbReference type="SMART" id="SM00220">
    <property type="entry name" value="S_TKc"/>
    <property type="match status" value="1"/>
</dbReference>
<evidence type="ECO:0000256" key="9">
    <source>
        <dbReference type="SAM" id="MobiDB-lite"/>
    </source>
</evidence>
<dbReference type="PROSITE" id="PS00108">
    <property type="entry name" value="PROTEIN_KINASE_ST"/>
    <property type="match status" value="1"/>
</dbReference>
<dbReference type="SUPFAM" id="SSF56112">
    <property type="entry name" value="Protein kinase-like (PK-like)"/>
    <property type="match status" value="1"/>
</dbReference>
<evidence type="ECO:0000256" key="4">
    <source>
        <dbReference type="ARBA" id="ARBA00022741"/>
    </source>
</evidence>
<dbReference type="EMBL" id="KQ964418">
    <property type="protein sequence ID" value="KXN75032.1"/>
    <property type="molecule type" value="Genomic_DNA"/>
</dbReference>
<dbReference type="GO" id="GO:0000147">
    <property type="term" value="P:actin cortical patch assembly"/>
    <property type="evidence" value="ECO:0007669"/>
    <property type="project" value="TreeGrafter"/>
</dbReference>
<dbReference type="GO" id="GO:0005737">
    <property type="term" value="C:cytoplasm"/>
    <property type="evidence" value="ECO:0007669"/>
    <property type="project" value="TreeGrafter"/>
</dbReference>
<evidence type="ECO:0000256" key="8">
    <source>
        <dbReference type="ARBA" id="ARBA00048679"/>
    </source>
</evidence>
<dbReference type="PROSITE" id="PS50011">
    <property type="entry name" value="PROTEIN_KINASE_DOM"/>
    <property type="match status" value="1"/>
</dbReference>
<evidence type="ECO:0000313" key="11">
    <source>
        <dbReference type="EMBL" id="KXN75032.1"/>
    </source>
</evidence>
<evidence type="ECO:0000256" key="5">
    <source>
        <dbReference type="ARBA" id="ARBA00022777"/>
    </source>
</evidence>
<keyword evidence="3" id="KW-0808">Transferase</keyword>
<feature type="compositionally biased region" description="Pro residues" evidence="9">
    <location>
        <begin position="645"/>
        <end position="657"/>
    </location>
</feature>
<feature type="region of interest" description="Disordered" evidence="9">
    <location>
        <begin position="375"/>
        <end position="657"/>
    </location>
</feature>
<evidence type="ECO:0000259" key="10">
    <source>
        <dbReference type="PROSITE" id="PS50011"/>
    </source>
</evidence>
<keyword evidence="6" id="KW-0067">ATP-binding</keyword>
<comment type="catalytic activity">
    <reaction evidence="8">
        <text>L-seryl-[protein] + ATP = O-phospho-L-seryl-[protein] + ADP + H(+)</text>
        <dbReference type="Rhea" id="RHEA:17989"/>
        <dbReference type="Rhea" id="RHEA-COMP:9863"/>
        <dbReference type="Rhea" id="RHEA-COMP:11604"/>
        <dbReference type="ChEBI" id="CHEBI:15378"/>
        <dbReference type="ChEBI" id="CHEBI:29999"/>
        <dbReference type="ChEBI" id="CHEBI:30616"/>
        <dbReference type="ChEBI" id="CHEBI:83421"/>
        <dbReference type="ChEBI" id="CHEBI:456216"/>
        <dbReference type="EC" id="2.7.11.1"/>
    </reaction>
</comment>
<dbReference type="Gene3D" id="1.10.510.10">
    <property type="entry name" value="Transferase(Phosphotransferase) domain 1"/>
    <property type="match status" value="1"/>
</dbReference>
<evidence type="ECO:0000256" key="1">
    <source>
        <dbReference type="ARBA" id="ARBA00012513"/>
    </source>
</evidence>
<feature type="compositionally biased region" description="Polar residues" evidence="9">
    <location>
        <begin position="375"/>
        <end position="398"/>
    </location>
</feature>
<feature type="compositionally biased region" description="Polar residues" evidence="9">
    <location>
        <begin position="317"/>
        <end position="362"/>
    </location>
</feature>
<evidence type="ECO:0000256" key="7">
    <source>
        <dbReference type="ARBA" id="ARBA00047899"/>
    </source>
</evidence>
<protein>
    <recommendedName>
        <fullName evidence="1">non-specific serine/threonine protein kinase</fullName>
        <ecNumber evidence="1">2.7.11.1</ecNumber>
    </recommendedName>
</protein>
<dbReference type="EC" id="2.7.11.1" evidence="1"/>
<dbReference type="PANTHER" id="PTHR22967:SF57">
    <property type="entry name" value="AUXILIN, ISOFORM A-RELATED"/>
    <property type="match status" value="1"/>
</dbReference>
<sequence length="657" mass="73800">MSQLNHPNIVKFFGSETSSKVENGINMGFETLIWMEYCQEGNLVDLMNSRISTKFAEAEILYMFCDIIQGVGFMHLSSPQIVHRDLKVENVLISKERKFKLCDFGSCTTRIVPPRTQLTMQQIHSLEEDIQKNTTLQYRAPEMIDLFLRKGLTEKTDIWALGVLLYKLCYFITPFEENGQLAILNCRYDFPQSPQYSDGIKSLISSMLQEDPEDRPNIVKVCERVCQLRKVPCPLSGFENVLKDHESSQKRTIPAESRHQKSNSVTEDVFNIAQQKGPEMNINTESITPMRRGRPKKNASVQLVNSFNPNQPQSNNLKDLSSEFSNSDPFTALVQESGQKSSTSSVSNDNQNWKSNQATSSSQEFDPFSLLAQGQAASIQNTNSSDPSGTSENISTQRRLPRPPSIDNMNSQSNNYANQPPQRPPRKISNEEKIDSVYASFGSQLPRPPSGEFTKPSNPDEDLLLGSTQRRLPRRPSGDIKKQHPDSFPEPPPKPAQRTLPRAPSGEFEASAERVSFSNTESTERALPRPPSNEDLINISNRLSSNNSQHSRPKANRFDSFEHDDEEEDSLLSTGGYSNLNDEEPFASFEDNDPYSMSKLKQTLPHKSRHTSSKSLPPPIPPKPPSLSILDNLSNSPLSPTHSNKPPPIPPKPRNLQ</sequence>
<feature type="compositionally biased region" description="Basic and acidic residues" evidence="9">
    <location>
        <begin position="476"/>
        <end position="487"/>
    </location>
</feature>
<feature type="region of interest" description="Disordered" evidence="9">
    <location>
        <begin position="245"/>
        <end position="362"/>
    </location>
</feature>
<feature type="compositionally biased region" description="Polar residues" evidence="9">
    <location>
        <begin position="631"/>
        <end position="644"/>
    </location>
</feature>
<accession>A0A137PJ56</accession>
<organism evidence="11 12">
    <name type="scientific">Conidiobolus coronatus (strain ATCC 28846 / CBS 209.66 / NRRL 28638)</name>
    <name type="common">Delacroixia coronata</name>
    <dbReference type="NCBI Taxonomy" id="796925"/>
    <lineage>
        <taxon>Eukaryota</taxon>
        <taxon>Fungi</taxon>
        <taxon>Fungi incertae sedis</taxon>
        <taxon>Zoopagomycota</taxon>
        <taxon>Entomophthoromycotina</taxon>
        <taxon>Entomophthoromycetes</taxon>
        <taxon>Entomophthorales</taxon>
        <taxon>Ancylistaceae</taxon>
        <taxon>Conidiobolus</taxon>
    </lineage>
</organism>
<keyword evidence="4" id="KW-0547">Nucleotide-binding</keyword>
<feature type="compositionally biased region" description="Acidic residues" evidence="9">
    <location>
        <begin position="581"/>
        <end position="593"/>
    </location>
</feature>
<dbReference type="Proteomes" id="UP000070444">
    <property type="component" value="Unassembled WGS sequence"/>
</dbReference>
<keyword evidence="12" id="KW-1185">Reference proteome</keyword>
<dbReference type="GO" id="GO:0005524">
    <property type="term" value="F:ATP binding"/>
    <property type="evidence" value="ECO:0007669"/>
    <property type="project" value="UniProtKB-KW"/>
</dbReference>
<dbReference type="InterPro" id="IPR011009">
    <property type="entry name" value="Kinase-like_dom_sf"/>
</dbReference>
<dbReference type="AlphaFoldDB" id="A0A137PJ56"/>
<keyword evidence="2" id="KW-0723">Serine/threonine-protein kinase</keyword>
<gene>
    <name evidence="11" type="ORF">CONCODRAFT_67043</name>
</gene>
<evidence type="ECO:0000256" key="6">
    <source>
        <dbReference type="ARBA" id="ARBA00022840"/>
    </source>
</evidence>
<feature type="compositionally biased region" description="Low complexity" evidence="9">
    <location>
        <begin position="305"/>
        <end position="316"/>
    </location>
</feature>
<evidence type="ECO:0000256" key="3">
    <source>
        <dbReference type="ARBA" id="ARBA00022679"/>
    </source>
</evidence>
<keyword evidence="5 11" id="KW-0418">Kinase</keyword>
<dbReference type="Pfam" id="PF00069">
    <property type="entry name" value="Pkinase"/>
    <property type="match status" value="1"/>
</dbReference>
<proteinExistence type="predicted"/>
<feature type="compositionally biased region" description="Polar residues" evidence="9">
    <location>
        <begin position="407"/>
        <end position="420"/>
    </location>
</feature>
<feature type="compositionally biased region" description="Pro residues" evidence="9">
    <location>
        <begin position="616"/>
        <end position="625"/>
    </location>
</feature>
<dbReference type="GO" id="GO:0004674">
    <property type="term" value="F:protein serine/threonine kinase activity"/>
    <property type="evidence" value="ECO:0007669"/>
    <property type="project" value="UniProtKB-KW"/>
</dbReference>